<dbReference type="InterPro" id="IPR038071">
    <property type="entry name" value="UROD/MetE-like_sf"/>
</dbReference>
<comment type="caution">
    <text evidence="2">The sequence shown here is derived from an EMBL/GenBank/DDBJ whole genome shotgun (WGS) entry which is preliminary data.</text>
</comment>
<dbReference type="InterPro" id="IPR000257">
    <property type="entry name" value="Uroporphyrinogen_deCOase"/>
</dbReference>
<dbReference type="EMBL" id="LGCM01000013">
    <property type="protein sequence ID" value="KPL90080.1"/>
    <property type="molecule type" value="Genomic_DNA"/>
</dbReference>
<dbReference type="Gene3D" id="3.20.20.210">
    <property type="match status" value="1"/>
</dbReference>
<dbReference type="Pfam" id="PF01208">
    <property type="entry name" value="URO-D"/>
    <property type="match status" value="1"/>
</dbReference>
<dbReference type="SUPFAM" id="SSF51726">
    <property type="entry name" value="UROD/MetE-like"/>
    <property type="match status" value="1"/>
</dbReference>
<gene>
    <name evidence="2" type="ORF">ADN01_02705</name>
</gene>
<evidence type="ECO:0000259" key="1">
    <source>
        <dbReference type="Pfam" id="PF01208"/>
    </source>
</evidence>
<dbReference type="InterPro" id="IPR052024">
    <property type="entry name" value="Methanogen_methyltrans"/>
</dbReference>
<dbReference type="GO" id="GO:0006779">
    <property type="term" value="P:porphyrin-containing compound biosynthetic process"/>
    <property type="evidence" value="ECO:0007669"/>
    <property type="project" value="InterPro"/>
</dbReference>
<sequence>MTPFETPQTPQEARQRLEHLYGRPSADAMSPYERVLRAIQRQTPDRVPFDYWAVPETQARLMAYLQARDEEELLRLLGVDCRIVSPDLIGPARQELPDGTFLDRWGSHRRKVSNEFSTYEEYASFPLAEAQSAAEVESWPRWPKTEGWRWDSLPAKIDALNREVRYPIRYDVGGIFESSWALYGLDRFLVDLLEKPEVPCAIMDCYTDVMIANVHALMRAAQGKIDWVYTYDDVAIQNGLLMSPRLWRKYILPRHQRLNAVIKSYGLKIIYHSCGAIYPLIGALIDDMGIDVLNPLQPRASMMDMARIKEEFGGRIAFHGAIDLQHTMPHGSPQDVVDEVRARCQILGQGGGYICTTAHYIQNDVPIENILALYLAPRGTD</sequence>
<dbReference type="RefSeq" id="WP_062416708.1">
    <property type="nucleotide sequence ID" value="NZ_DF967974.1"/>
</dbReference>
<accession>A0A0P6Y2K3</accession>
<reference evidence="2 3" key="1">
    <citation type="submission" date="2015-07" db="EMBL/GenBank/DDBJ databases">
        <title>Genome sequence of Levilinea saccharolytica DSM 16555.</title>
        <authorList>
            <person name="Hemp J."/>
            <person name="Ward L.M."/>
            <person name="Pace L.A."/>
            <person name="Fischer W.W."/>
        </authorList>
    </citation>
    <scope>NUCLEOTIDE SEQUENCE [LARGE SCALE GENOMIC DNA]</scope>
    <source>
        <strain evidence="2 3">KIBI-1</strain>
    </source>
</reference>
<evidence type="ECO:0000313" key="2">
    <source>
        <dbReference type="EMBL" id="KPL90080.1"/>
    </source>
</evidence>
<protein>
    <recommendedName>
        <fullName evidence="1">Uroporphyrinogen decarboxylase (URO-D) domain-containing protein</fullName>
    </recommendedName>
</protein>
<organism evidence="2 3">
    <name type="scientific">Levilinea saccharolytica</name>
    <dbReference type="NCBI Taxonomy" id="229921"/>
    <lineage>
        <taxon>Bacteria</taxon>
        <taxon>Bacillati</taxon>
        <taxon>Chloroflexota</taxon>
        <taxon>Anaerolineae</taxon>
        <taxon>Anaerolineales</taxon>
        <taxon>Anaerolineaceae</taxon>
        <taxon>Levilinea</taxon>
    </lineage>
</organism>
<proteinExistence type="predicted"/>
<keyword evidence="3" id="KW-1185">Reference proteome</keyword>
<name>A0A0P6Y2K3_9CHLR</name>
<dbReference type="AlphaFoldDB" id="A0A0P6Y2K3"/>
<dbReference type="PANTHER" id="PTHR47099:SF1">
    <property type="entry name" value="METHYLCOBAMIDE:COM METHYLTRANSFERASE MTBA"/>
    <property type="match status" value="1"/>
</dbReference>
<dbReference type="Proteomes" id="UP000050501">
    <property type="component" value="Unassembled WGS sequence"/>
</dbReference>
<dbReference type="STRING" id="229921.ADN01_02705"/>
<dbReference type="PANTHER" id="PTHR47099">
    <property type="entry name" value="METHYLCOBAMIDE:COM METHYLTRANSFERASE MTBA"/>
    <property type="match status" value="1"/>
</dbReference>
<evidence type="ECO:0000313" key="3">
    <source>
        <dbReference type="Proteomes" id="UP000050501"/>
    </source>
</evidence>
<feature type="domain" description="Uroporphyrinogen decarboxylase (URO-D)" evidence="1">
    <location>
        <begin position="167"/>
        <end position="373"/>
    </location>
</feature>
<dbReference type="GO" id="GO:0004853">
    <property type="term" value="F:uroporphyrinogen decarboxylase activity"/>
    <property type="evidence" value="ECO:0007669"/>
    <property type="project" value="InterPro"/>
</dbReference>